<feature type="domain" description="Ubiquitin/SUMO-activating enzyme ubiquitin-like" evidence="2">
    <location>
        <begin position="2"/>
        <end position="78"/>
    </location>
</feature>
<evidence type="ECO:0000313" key="4">
    <source>
        <dbReference type="Proteomes" id="UP000266841"/>
    </source>
</evidence>
<dbReference type="Proteomes" id="UP000266841">
    <property type="component" value="Unassembled WGS sequence"/>
</dbReference>
<dbReference type="EMBL" id="AGNL01002617">
    <property type="protein sequence ID" value="EJK75986.1"/>
    <property type="molecule type" value="Genomic_DNA"/>
</dbReference>
<dbReference type="InterPro" id="IPR028077">
    <property type="entry name" value="UAE_UbL_dom"/>
</dbReference>
<protein>
    <recommendedName>
        <fullName evidence="2">Ubiquitin/SUMO-activating enzyme ubiquitin-like domain-containing protein</fullName>
    </recommendedName>
</protein>
<feature type="region of interest" description="Disordered" evidence="1">
    <location>
        <begin position="88"/>
        <end position="152"/>
    </location>
</feature>
<name>K0TM87_THAOC</name>
<dbReference type="AlphaFoldDB" id="K0TM87"/>
<gene>
    <name evidence="3" type="ORF">THAOC_02273</name>
</gene>
<comment type="caution">
    <text evidence="3">The sequence shown here is derived from an EMBL/GenBank/DDBJ whole genome shotgun (WGS) entry which is preliminary data.</text>
</comment>
<keyword evidence="4" id="KW-1185">Reference proteome</keyword>
<organism evidence="3 4">
    <name type="scientific">Thalassiosira oceanica</name>
    <name type="common">Marine diatom</name>
    <dbReference type="NCBI Taxonomy" id="159749"/>
    <lineage>
        <taxon>Eukaryota</taxon>
        <taxon>Sar</taxon>
        <taxon>Stramenopiles</taxon>
        <taxon>Ochrophyta</taxon>
        <taxon>Bacillariophyta</taxon>
        <taxon>Coscinodiscophyceae</taxon>
        <taxon>Thalassiosirophycidae</taxon>
        <taxon>Thalassiosirales</taxon>
        <taxon>Thalassiosiraceae</taxon>
        <taxon>Thalassiosira</taxon>
    </lineage>
</organism>
<evidence type="ECO:0000313" key="3">
    <source>
        <dbReference type="EMBL" id="EJK75986.1"/>
    </source>
</evidence>
<evidence type="ECO:0000256" key="1">
    <source>
        <dbReference type="SAM" id="MobiDB-lite"/>
    </source>
</evidence>
<dbReference type="Gene3D" id="3.10.290.20">
    <property type="entry name" value="Ubiquitin-like 2 activating enzyme e1b. Chain: B, domain 3"/>
    <property type="match status" value="1"/>
</dbReference>
<reference evidence="3 4" key="1">
    <citation type="journal article" date="2012" name="Genome Biol.">
        <title>Genome and low-iron response of an oceanic diatom adapted to chronic iron limitation.</title>
        <authorList>
            <person name="Lommer M."/>
            <person name="Specht M."/>
            <person name="Roy A.S."/>
            <person name="Kraemer L."/>
            <person name="Andreson R."/>
            <person name="Gutowska M.A."/>
            <person name="Wolf J."/>
            <person name="Bergner S.V."/>
            <person name="Schilhabel M.B."/>
            <person name="Klostermeier U.C."/>
            <person name="Beiko R.G."/>
            <person name="Rosenstiel P."/>
            <person name="Hippler M."/>
            <person name="Laroche J."/>
        </authorList>
    </citation>
    <scope>NUCLEOTIDE SEQUENCE [LARGE SCALE GENOMIC DNA]</scope>
    <source>
        <strain evidence="3 4">CCMP1005</strain>
    </source>
</reference>
<dbReference type="Pfam" id="PF14732">
    <property type="entry name" value="UAE_UbL"/>
    <property type="match status" value="1"/>
</dbReference>
<proteinExistence type="predicted"/>
<feature type="compositionally biased region" description="Acidic residues" evidence="1">
    <location>
        <begin position="111"/>
        <end position="125"/>
    </location>
</feature>
<accession>K0TM87</accession>
<evidence type="ECO:0000259" key="2">
    <source>
        <dbReference type="Pfam" id="PF14732"/>
    </source>
</evidence>
<dbReference type="OrthoDB" id="10255449at2759"/>
<sequence length="310" mass="33801">MLIDRVLKRELGFQEPTIEVGGDIVYEEGEDVDPSEWSANLTKRLVDLPGGGVGHGGSMTVEDFTQDLEAEIAVQARGAKKPEVSAAALAESNADGGGADASKEEKGGGDDGGDDDIEIVVEDDDGPSRKRDGETTAGPPAKRAKAADDDDIEIWAHPTAQSVNRDAPNDLNTTTLHRLGCRLVMTGMTALDVRAIAVRESYTGVSLGRRRRHHRVSTPTWDRRFNATLEDVYIAFGSTVLETSKTKNWSEDDDGDDVEFWEQQKQEYLKNNPSHAGMFTGDDEEAELDVGLKNDEGTAMLKFNPFTYKV</sequence>